<feature type="region of interest" description="Disordered" evidence="1">
    <location>
        <begin position="1"/>
        <end position="29"/>
    </location>
</feature>
<organism evidence="2 3">
    <name type="scientific">Orbilia oligospora</name>
    <name type="common">Nematode-trapping fungus</name>
    <name type="synonym">Arthrobotrys oligospora</name>
    <dbReference type="NCBI Taxonomy" id="2813651"/>
    <lineage>
        <taxon>Eukaryota</taxon>
        <taxon>Fungi</taxon>
        <taxon>Dikarya</taxon>
        <taxon>Ascomycota</taxon>
        <taxon>Pezizomycotina</taxon>
        <taxon>Orbiliomycetes</taxon>
        <taxon>Orbiliales</taxon>
        <taxon>Orbiliaceae</taxon>
        <taxon>Orbilia</taxon>
    </lineage>
</organism>
<evidence type="ECO:0000313" key="2">
    <source>
        <dbReference type="EMBL" id="KAF3129044.1"/>
    </source>
</evidence>
<comment type="caution">
    <text evidence="2">The sequence shown here is derived from an EMBL/GenBank/DDBJ whole genome shotgun (WGS) entry which is preliminary data.</text>
</comment>
<feature type="compositionally biased region" description="Low complexity" evidence="1">
    <location>
        <begin position="19"/>
        <end position="29"/>
    </location>
</feature>
<gene>
    <name evidence="2" type="ORF">TWF703_009074</name>
</gene>
<protein>
    <submittedName>
        <fullName evidence="2">Uncharacterized protein</fullName>
    </submittedName>
</protein>
<proteinExistence type="predicted"/>
<dbReference type="AlphaFoldDB" id="A0A7C8JKM8"/>
<evidence type="ECO:0000313" key="3">
    <source>
        <dbReference type="Proteomes" id="UP000480548"/>
    </source>
</evidence>
<dbReference type="EMBL" id="WIQZ01000065">
    <property type="protein sequence ID" value="KAF3129044.1"/>
    <property type="molecule type" value="Genomic_DNA"/>
</dbReference>
<accession>A0A7C8JKM8</accession>
<name>A0A7C8JKM8_ORBOL</name>
<feature type="compositionally biased region" description="Polar residues" evidence="1">
    <location>
        <begin position="1"/>
        <end position="18"/>
    </location>
</feature>
<dbReference type="Proteomes" id="UP000480548">
    <property type="component" value="Unassembled WGS sequence"/>
</dbReference>
<evidence type="ECO:0000256" key="1">
    <source>
        <dbReference type="SAM" id="MobiDB-lite"/>
    </source>
</evidence>
<sequence length="143" mass="15819">MFAQGNSNLRSSPTSGNNSAAISPSTATVTTTKTVSVPTSIFPGFDIDPILRDPEFEAQLEDDDETGEICYACLHTLNNSCFLLLCRMGIVILVVGMEEMERRRNRMDQGVRLVGIMRNSRGRQVAEAWKLHLGEDIKATAWI</sequence>
<reference evidence="2 3" key="1">
    <citation type="submission" date="2019-06" db="EMBL/GenBank/DDBJ databases">
        <authorList>
            <person name="Palmer J.M."/>
        </authorList>
    </citation>
    <scope>NUCLEOTIDE SEQUENCE [LARGE SCALE GENOMIC DNA]</scope>
    <source>
        <strain evidence="2 3">TWF703</strain>
    </source>
</reference>